<dbReference type="AlphaFoldDB" id="A0A418YXW3"/>
<dbReference type="OrthoDB" id="7872500at2"/>
<evidence type="ECO:0000313" key="2">
    <source>
        <dbReference type="Proteomes" id="UP000283469"/>
    </source>
</evidence>
<dbReference type="RefSeq" id="WP_119743430.1">
    <property type="nucleotide sequence ID" value="NZ_QVRA01000001.1"/>
</dbReference>
<dbReference type="Proteomes" id="UP000283469">
    <property type="component" value="Unassembled WGS sequence"/>
</dbReference>
<proteinExistence type="predicted"/>
<keyword evidence="2" id="KW-1185">Reference proteome</keyword>
<gene>
    <name evidence="1" type="ORF">D0Z70_00265</name>
</gene>
<evidence type="ECO:0000313" key="1">
    <source>
        <dbReference type="EMBL" id="RJG57699.1"/>
    </source>
</evidence>
<sequence length="139" mass="15701">MTTITTQRNRVITEEPEADDVFVRVSLTVPGDEPGRLTVRHLPYQPISDYDAAVAWAVSMADKMAYPIHVVPLCYSDIRNTGRFKPICDAVASMTDQERGQMRQVVVTTCCEVMRDSDDPGIRADMFEVLRQLKVTYES</sequence>
<organism evidence="1 2">
    <name type="scientific">Sphingobium terrigena</name>
    <dbReference type="NCBI Taxonomy" id="2304063"/>
    <lineage>
        <taxon>Bacteria</taxon>
        <taxon>Pseudomonadati</taxon>
        <taxon>Pseudomonadota</taxon>
        <taxon>Alphaproteobacteria</taxon>
        <taxon>Sphingomonadales</taxon>
        <taxon>Sphingomonadaceae</taxon>
        <taxon>Sphingobium</taxon>
    </lineage>
</organism>
<protein>
    <submittedName>
        <fullName evidence="1">Uncharacterized protein</fullName>
    </submittedName>
</protein>
<comment type="caution">
    <text evidence="1">The sequence shown here is derived from an EMBL/GenBank/DDBJ whole genome shotgun (WGS) entry which is preliminary data.</text>
</comment>
<reference evidence="1 2" key="1">
    <citation type="submission" date="2018-08" db="EMBL/GenBank/DDBJ databases">
        <title>Sphingobium sp. EO9.</title>
        <authorList>
            <person name="Park Y."/>
            <person name="Kim K.H."/>
            <person name="Jeon C.O."/>
        </authorList>
    </citation>
    <scope>NUCLEOTIDE SEQUENCE [LARGE SCALE GENOMIC DNA]</scope>
    <source>
        <strain evidence="1 2">EO9</strain>
    </source>
</reference>
<dbReference type="EMBL" id="QVRA01000001">
    <property type="protein sequence ID" value="RJG57699.1"/>
    <property type="molecule type" value="Genomic_DNA"/>
</dbReference>
<name>A0A418YXW3_9SPHN</name>
<accession>A0A418YXW3</accession>